<dbReference type="Proteomes" id="UP000003422">
    <property type="component" value="Unassembled WGS sequence"/>
</dbReference>
<feature type="non-terminal residue" evidence="1">
    <location>
        <position position="206"/>
    </location>
</feature>
<dbReference type="eggNOG" id="COG3829">
    <property type="taxonomic scope" value="Bacteria"/>
</dbReference>
<dbReference type="AlphaFoldDB" id="G4D523"/>
<comment type="caution">
    <text evidence="1">The sequence shown here is derived from an EMBL/GenBank/DDBJ whole genome shotgun (WGS) entry which is preliminary data.</text>
</comment>
<protein>
    <submittedName>
        <fullName evidence="1">Uncharacterized protein</fullName>
    </submittedName>
</protein>
<organism evidence="1 2">
    <name type="scientific">Peptoniphilus indolicus ATCC 29427</name>
    <dbReference type="NCBI Taxonomy" id="997350"/>
    <lineage>
        <taxon>Bacteria</taxon>
        <taxon>Bacillati</taxon>
        <taxon>Bacillota</taxon>
        <taxon>Tissierellia</taxon>
        <taxon>Tissierellales</taxon>
        <taxon>Peptoniphilaceae</taxon>
        <taxon>Peptoniphilus</taxon>
    </lineage>
</organism>
<dbReference type="STRING" id="997350.HMPREF9129_1503"/>
<proteinExistence type="predicted"/>
<gene>
    <name evidence="1" type="ORF">HMPREF9129_1503</name>
</gene>
<sequence length="206" mass="23688">MHLRKFIDTIYKGDKMFEIDQIKNSVQDIADAISSILKIEVTIVNKDLRRIAATGNYKDLIGEQLPKGCSYEHILNSKSFESIIERDISDRCKNCTSSENCEEMASIGYPILNDNQEVLGVIGLIAFTQQQRNSIYQNYDSITKFLSKLSILMSRNLQYEQTINDISLKNQEISNIVNSLDSAILFTDKNMIIQNYNYKVYDFLKL</sequence>
<evidence type="ECO:0000313" key="1">
    <source>
        <dbReference type="EMBL" id="EGY79377.1"/>
    </source>
</evidence>
<name>G4D523_9FIRM</name>
<evidence type="ECO:0000313" key="2">
    <source>
        <dbReference type="Proteomes" id="UP000003422"/>
    </source>
</evidence>
<accession>G4D523</accession>
<dbReference type="Gene3D" id="3.30.450.40">
    <property type="match status" value="1"/>
</dbReference>
<dbReference type="HOGENOM" id="CLU_1334410_0_0_9"/>
<reference evidence="1 2" key="1">
    <citation type="submission" date="2011-06" db="EMBL/GenBank/DDBJ databases">
        <authorList>
            <person name="Muzny D."/>
            <person name="Qin X."/>
            <person name="Deng J."/>
            <person name="Jiang H."/>
            <person name="Liu Y."/>
            <person name="Qu J."/>
            <person name="Song X.-Z."/>
            <person name="Zhang L."/>
            <person name="Thornton R."/>
            <person name="Coyle M."/>
            <person name="Francisco L."/>
            <person name="Jackson L."/>
            <person name="Javaid M."/>
            <person name="Korchina V."/>
            <person name="Kovar C."/>
            <person name="Mata R."/>
            <person name="Mathew T."/>
            <person name="Ngo R."/>
            <person name="Nguyen L."/>
            <person name="Nguyen N."/>
            <person name="Okwuonu G."/>
            <person name="Ongeri F."/>
            <person name="Pham C."/>
            <person name="Simmons D."/>
            <person name="Wilczek-Boney K."/>
            <person name="Hale W."/>
            <person name="Jakkamsetti A."/>
            <person name="Pham P."/>
            <person name="Ruth R."/>
            <person name="San Lucas F."/>
            <person name="Warren J."/>
            <person name="Zhang J."/>
            <person name="Zhao Z."/>
            <person name="Zhou C."/>
            <person name="Zhu D."/>
            <person name="Lee S."/>
            <person name="Bess C."/>
            <person name="Blankenburg K."/>
            <person name="Forbes L."/>
            <person name="Fu Q."/>
            <person name="Gubbala S."/>
            <person name="Hirani K."/>
            <person name="Jayaseelan J.C."/>
            <person name="Lara F."/>
            <person name="Munidasa M."/>
            <person name="Palculict T."/>
            <person name="Patil S."/>
            <person name="Pu L.-L."/>
            <person name="Saada N."/>
            <person name="Tang L."/>
            <person name="Weissenberger G."/>
            <person name="Zhu Y."/>
            <person name="Hemphill L."/>
            <person name="Shang Y."/>
            <person name="Youmans B."/>
            <person name="Ayvaz T."/>
            <person name="Ross M."/>
            <person name="Santibanez J."/>
            <person name="Aqrawi P."/>
            <person name="Gross S."/>
            <person name="Joshi V."/>
            <person name="Fowler G."/>
            <person name="Nazareth L."/>
            <person name="Reid J."/>
            <person name="Worley K."/>
            <person name="Petrosino J."/>
            <person name="Highlander S."/>
            <person name="Gibbs R."/>
        </authorList>
    </citation>
    <scope>NUCLEOTIDE SEQUENCE [LARGE SCALE GENOMIC DNA]</scope>
    <source>
        <strain evidence="1 2">ATCC 29427</strain>
    </source>
</reference>
<keyword evidence="2" id="KW-1185">Reference proteome</keyword>
<dbReference type="EMBL" id="AGBB01000147">
    <property type="protein sequence ID" value="EGY79377.1"/>
    <property type="molecule type" value="Genomic_DNA"/>
</dbReference>
<dbReference type="InterPro" id="IPR029016">
    <property type="entry name" value="GAF-like_dom_sf"/>
</dbReference>